<comment type="caution">
    <text evidence="1">The sequence shown here is derived from an EMBL/GenBank/DDBJ whole genome shotgun (WGS) entry which is preliminary data.</text>
</comment>
<dbReference type="RefSeq" id="WP_310921754.1">
    <property type="nucleotide sequence ID" value="NZ_JAMQON010000009.1"/>
</dbReference>
<sequence length="283" mass="30940">MTSDIGVVFDFDDTLAPDSTTFLLEEYDIDATTFWHEQFPARVQDGYDPTVAYLTLLLEQIGAEKPMGAVTPADLERCATALEKNLYPGVPDIFDALDAIVAEYDGVGIEYFVVSEGIESLISGSIISDHCSEIYASRLATDDSDVFSGIKRPISFTDKTRYLYEINKGISASAARENPYAVNEAIDDEDRQIPFEQMIYIGDGITDIPCFSLIQDRGGRVFGVDKPDTTSAKQQAILDLGSPQRAGNLNSPDYTADGQLGSLLRLAVESLCTDSTINRLEAL</sequence>
<dbReference type="EMBL" id="JAMQON010000009">
    <property type="protein sequence ID" value="MDS0261903.1"/>
    <property type="molecule type" value="Genomic_DNA"/>
</dbReference>
<dbReference type="Pfam" id="PF12710">
    <property type="entry name" value="HAD"/>
    <property type="match status" value="1"/>
</dbReference>
<dbReference type="Proteomes" id="UP001259659">
    <property type="component" value="Unassembled WGS sequence"/>
</dbReference>
<evidence type="ECO:0000313" key="2">
    <source>
        <dbReference type="Proteomes" id="UP001259659"/>
    </source>
</evidence>
<dbReference type="Gene3D" id="3.40.50.1000">
    <property type="entry name" value="HAD superfamily/HAD-like"/>
    <property type="match status" value="1"/>
</dbReference>
<evidence type="ECO:0000313" key="1">
    <source>
        <dbReference type="EMBL" id="MDS0261903.1"/>
    </source>
</evidence>
<dbReference type="InterPro" id="IPR023214">
    <property type="entry name" value="HAD_sf"/>
</dbReference>
<keyword evidence="2" id="KW-1185">Reference proteome</keyword>
<name>A0ABU2FIY8_9EURY</name>
<accession>A0ABU2FIY8</accession>
<protein>
    <submittedName>
        <fullName evidence="1">Haloacid dehalogenase-like hydrolase</fullName>
    </submittedName>
</protein>
<dbReference type="SUPFAM" id="SSF56784">
    <property type="entry name" value="HAD-like"/>
    <property type="match status" value="1"/>
</dbReference>
<proteinExistence type="predicted"/>
<organism evidence="1 2">
    <name type="scientific">Haloarcula saliterrae</name>
    <dbReference type="NCBI Taxonomy" id="2950534"/>
    <lineage>
        <taxon>Archaea</taxon>
        <taxon>Methanobacteriati</taxon>
        <taxon>Methanobacteriota</taxon>
        <taxon>Stenosarchaea group</taxon>
        <taxon>Halobacteria</taxon>
        <taxon>Halobacteriales</taxon>
        <taxon>Haloarculaceae</taxon>
        <taxon>Haloarcula</taxon>
    </lineage>
</organism>
<dbReference type="InterPro" id="IPR036412">
    <property type="entry name" value="HAD-like_sf"/>
</dbReference>
<reference evidence="1 2" key="1">
    <citation type="submission" date="2022-06" db="EMBL/GenBank/DDBJ databases">
        <title>Haloarcula sp. a new haloarchaeum isolate from saline soil.</title>
        <authorList>
            <person name="Strakova D."/>
            <person name="Galisteo C."/>
            <person name="Sanchez-Porro C."/>
            <person name="Ventosa A."/>
        </authorList>
    </citation>
    <scope>NUCLEOTIDE SEQUENCE [LARGE SCALE GENOMIC DNA]</scope>
    <source>
        <strain evidence="1 2">S1CR25-12</strain>
    </source>
</reference>
<gene>
    <name evidence="1" type="ORF">NDI56_21080</name>
</gene>